<feature type="transmembrane region" description="Helical" evidence="1">
    <location>
        <begin position="20"/>
        <end position="39"/>
    </location>
</feature>
<feature type="transmembrane region" description="Helical" evidence="1">
    <location>
        <begin position="332"/>
        <end position="350"/>
    </location>
</feature>
<evidence type="ECO:0000256" key="1">
    <source>
        <dbReference type="SAM" id="Phobius"/>
    </source>
</evidence>
<feature type="transmembrane region" description="Helical" evidence="1">
    <location>
        <begin position="276"/>
        <end position="300"/>
    </location>
</feature>
<feature type="transmembrane region" description="Helical" evidence="1">
    <location>
        <begin position="356"/>
        <end position="378"/>
    </location>
</feature>
<dbReference type="EMBL" id="JAGZMZ010000008">
    <property type="protein sequence ID" value="MBS4883970.1"/>
    <property type="molecule type" value="Genomic_DNA"/>
</dbReference>
<sequence>MNKQKISKIIAKKTSLYLKISMSLFVLSLVLLTTAVIFVQQQYMQLRKDFVDNSNTHIISVSRVQGDKPNITYPLSFEDKENINGIIENYNGTSVFSEYVIPFGISDTNDKTYFIEAVDNRFLEHSGIKKINDNEAIVSNELNEKKVTLKIPHINVEDGGFTSDYRTDFDLSFIPTSTIQSPFDEFDIKPDTIIVNTKTFEKIIETMYQVSWEEFQKNSIAENPYGIEVFDEINVYVADLKNIKKVADQLRNQYEINYVLGAFEDLQSSLNRSYTIYALLLIFILIVTGINTIISFRGYLYSMQKDMGIFRHYGYSCSQVYNIYKSLIITPYVKIVGIVAIYSFVISLILLKQDFIKSFVLAFVLIVFFVGIILISLLRILKKLSKKEIIILLKQSKEVE</sequence>
<dbReference type="AlphaFoldDB" id="A0A942WAW0"/>
<keyword evidence="1" id="KW-0472">Membrane</keyword>
<dbReference type="RefSeq" id="WP_237929568.1">
    <property type="nucleotide sequence ID" value="NZ_JAGZMZ010000008.1"/>
</dbReference>
<proteinExistence type="predicted"/>
<organism evidence="2 3">
    <name type="scientific">Amedibacillus dolichus</name>
    <dbReference type="NCBI Taxonomy" id="31971"/>
    <lineage>
        <taxon>Bacteria</taxon>
        <taxon>Bacillati</taxon>
        <taxon>Bacillota</taxon>
        <taxon>Erysipelotrichia</taxon>
        <taxon>Erysipelotrichales</taxon>
        <taxon>Erysipelotrichaceae</taxon>
        <taxon>Amedibacillus</taxon>
    </lineage>
</organism>
<protein>
    <submittedName>
        <fullName evidence="2">Uncharacterized protein</fullName>
    </submittedName>
</protein>
<dbReference type="Proteomes" id="UP000753219">
    <property type="component" value="Unassembled WGS sequence"/>
</dbReference>
<name>A0A942WAW0_9FIRM</name>
<keyword evidence="1" id="KW-0812">Transmembrane</keyword>
<evidence type="ECO:0000313" key="2">
    <source>
        <dbReference type="EMBL" id="MBS4883970.1"/>
    </source>
</evidence>
<reference evidence="2" key="1">
    <citation type="submission" date="2021-02" db="EMBL/GenBank/DDBJ databases">
        <title>Infant gut strain persistence is associated with maternal origin, phylogeny, and functional potential including surface adhesion and iron acquisition.</title>
        <authorList>
            <person name="Lou Y.C."/>
        </authorList>
    </citation>
    <scope>NUCLEOTIDE SEQUENCE</scope>
    <source>
        <strain evidence="2">L3_108_103G1_dasL3_108_103G1_concoct_2</strain>
    </source>
</reference>
<gene>
    <name evidence="2" type="ORF">KHZ85_04315</name>
</gene>
<evidence type="ECO:0000313" key="3">
    <source>
        <dbReference type="Proteomes" id="UP000753219"/>
    </source>
</evidence>
<keyword evidence="1" id="KW-1133">Transmembrane helix</keyword>
<comment type="caution">
    <text evidence="2">The sequence shown here is derived from an EMBL/GenBank/DDBJ whole genome shotgun (WGS) entry which is preliminary data.</text>
</comment>
<accession>A0A942WAW0</accession>